<dbReference type="EMBL" id="FOJT01000006">
    <property type="protein sequence ID" value="SFB28243.1"/>
    <property type="molecule type" value="Genomic_DNA"/>
</dbReference>
<dbReference type="STRING" id="498292.SAMN05660845_2384"/>
<feature type="signal peptide" evidence="1">
    <location>
        <begin position="1"/>
        <end position="18"/>
    </location>
</feature>
<reference evidence="3" key="1">
    <citation type="submission" date="2016-10" db="EMBL/GenBank/DDBJ databases">
        <authorList>
            <person name="Varghese N."/>
            <person name="Submissions S."/>
        </authorList>
    </citation>
    <scope>NUCLEOTIDE SEQUENCE [LARGE SCALE GENOMIC DNA]</scope>
    <source>
        <strain evidence="3">DSM 21789</strain>
    </source>
</reference>
<evidence type="ECO:0000256" key="1">
    <source>
        <dbReference type="SAM" id="SignalP"/>
    </source>
</evidence>
<keyword evidence="1" id="KW-0732">Signal</keyword>
<dbReference type="AlphaFoldDB" id="A0A1I0ZVP9"/>
<dbReference type="RefSeq" id="WP_091477480.1">
    <property type="nucleotide sequence ID" value="NZ_FOJT01000006.1"/>
</dbReference>
<accession>A0A1I0ZVP9</accession>
<keyword evidence="3" id="KW-1185">Reference proteome</keyword>
<evidence type="ECO:0000313" key="2">
    <source>
        <dbReference type="EMBL" id="SFB28243.1"/>
    </source>
</evidence>
<dbReference type="Proteomes" id="UP000199604">
    <property type="component" value="Unassembled WGS sequence"/>
</dbReference>
<dbReference type="PROSITE" id="PS51257">
    <property type="entry name" value="PROKAR_LIPOPROTEIN"/>
    <property type="match status" value="1"/>
</dbReference>
<protein>
    <submittedName>
        <fullName evidence="2">Uncharacterized protein</fullName>
    </submittedName>
</protein>
<proteinExistence type="predicted"/>
<organism evidence="2 3">
    <name type="scientific">Flavobacterium swingsii</name>
    <dbReference type="NCBI Taxonomy" id="498292"/>
    <lineage>
        <taxon>Bacteria</taxon>
        <taxon>Pseudomonadati</taxon>
        <taxon>Bacteroidota</taxon>
        <taxon>Flavobacteriia</taxon>
        <taxon>Flavobacteriales</taxon>
        <taxon>Flavobacteriaceae</taxon>
        <taxon>Flavobacterium</taxon>
    </lineage>
</organism>
<name>A0A1I0ZVP9_9FLAO</name>
<dbReference type="OrthoDB" id="1247931at2"/>
<gene>
    <name evidence="2" type="ORF">SAMN05660845_2384</name>
</gene>
<feature type="chain" id="PRO_5011635104" evidence="1">
    <location>
        <begin position="19"/>
        <end position="190"/>
    </location>
</feature>
<sequence length="190" mass="20097">MKKLAMLLLIGLATISCSKDDTPEAAAPITAPITDTNTLKIYNYPANTEITNNSVVNFSGTAGLVDPTNALKFYFKNTSSSEMKVKIRLVSLSGVPDTGSVSFCYGPNINDGVCLLGTALTVGNSYPRNNEAQIIVPANGTVGTGGANKFQNTAQPVSPATAVDYVLEAFQLDANGNEVGNKVKFTYRYN</sequence>
<evidence type="ECO:0000313" key="3">
    <source>
        <dbReference type="Proteomes" id="UP000199604"/>
    </source>
</evidence>